<gene>
    <name evidence="5" type="ORF">CAPTEDRAFT_207562</name>
</gene>
<keyword evidence="7" id="KW-1185">Reference proteome</keyword>
<feature type="signal peptide" evidence="3">
    <location>
        <begin position="1"/>
        <end position="16"/>
    </location>
</feature>
<sequence length="296" mass="32918">MLRGWMLIAIVALVTGQTDLLVDTRGTESERPIIAEGECAFKGDPHIYQFDANKTMHNASIFFKRTCSYILAQTNCTIPYCKPDFFVTGSFKFDKPSSPASSMDEIDAMIDIGEGRSWGVRFTRKLRKIQVFKLGYGNQAIQDIGSGKKLLKSGRYKHKKNTVEVKRGADMVDGDWKPTSLVAIASLANGAQIMYDGYKMAKIIVPPRMNGTLCGVCGNFDGDANNDLEIGYLYAGSLWRKGQCDGLRPKGPFQTQTRDTESFVTSWYWGGSTTGTCRDECETGRMNHIPPYIFVS</sequence>
<dbReference type="GO" id="GO:0031012">
    <property type="term" value="C:extracellular matrix"/>
    <property type="evidence" value="ECO:0007669"/>
    <property type="project" value="TreeGrafter"/>
</dbReference>
<organism evidence="5">
    <name type="scientific">Capitella teleta</name>
    <name type="common">Polychaete worm</name>
    <dbReference type="NCBI Taxonomy" id="283909"/>
    <lineage>
        <taxon>Eukaryota</taxon>
        <taxon>Metazoa</taxon>
        <taxon>Spiralia</taxon>
        <taxon>Lophotrochozoa</taxon>
        <taxon>Annelida</taxon>
        <taxon>Polychaeta</taxon>
        <taxon>Sedentaria</taxon>
        <taxon>Scolecida</taxon>
        <taxon>Capitellidae</taxon>
        <taxon>Capitella</taxon>
    </lineage>
</organism>
<feature type="chain" id="PRO_5008788800" description="VWFD domain-containing protein" evidence="3">
    <location>
        <begin position="17"/>
        <end position="296"/>
    </location>
</feature>
<dbReference type="EMBL" id="KB294243">
    <property type="protein sequence ID" value="ELU14852.1"/>
    <property type="molecule type" value="Genomic_DNA"/>
</dbReference>
<evidence type="ECO:0000313" key="5">
    <source>
        <dbReference type="EMBL" id="ELU14852.1"/>
    </source>
</evidence>
<reference evidence="7" key="1">
    <citation type="submission" date="2012-12" db="EMBL/GenBank/DDBJ databases">
        <authorList>
            <person name="Hellsten U."/>
            <person name="Grimwood J."/>
            <person name="Chapman J.A."/>
            <person name="Shapiro H."/>
            <person name="Aerts A."/>
            <person name="Otillar R.P."/>
            <person name="Terry A.Y."/>
            <person name="Boore J.L."/>
            <person name="Simakov O."/>
            <person name="Marletaz F."/>
            <person name="Cho S.-J."/>
            <person name="Edsinger-Gonzales E."/>
            <person name="Havlak P."/>
            <person name="Kuo D.-H."/>
            <person name="Larsson T."/>
            <person name="Lv J."/>
            <person name="Arendt D."/>
            <person name="Savage R."/>
            <person name="Osoegawa K."/>
            <person name="de Jong P."/>
            <person name="Lindberg D.R."/>
            <person name="Seaver E.C."/>
            <person name="Weisblat D.A."/>
            <person name="Putnam N.H."/>
            <person name="Grigoriev I.V."/>
            <person name="Rokhsar D.S."/>
        </authorList>
    </citation>
    <scope>NUCLEOTIDE SEQUENCE</scope>
    <source>
        <strain evidence="7">I ESC-2004</strain>
    </source>
</reference>
<keyword evidence="2" id="KW-0325">Glycoprotein</keyword>
<proteinExistence type="predicted"/>
<dbReference type="PANTHER" id="PTHR11339">
    <property type="entry name" value="EXTRACELLULAR MATRIX GLYCOPROTEIN RELATED"/>
    <property type="match status" value="1"/>
</dbReference>
<reference evidence="6" key="3">
    <citation type="submission" date="2015-06" db="UniProtKB">
        <authorList>
            <consortium name="EnsemblMetazoa"/>
        </authorList>
    </citation>
    <scope>IDENTIFICATION</scope>
</reference>
<dbReference type="EnsemblMetazoa" id="CapteT207562">
    <property type="protein sequence ID" value="CapteP207562"/>
    <property type="gene ID" value="CapteG207562"/>
</dbReference>
<name>R7V8K8_CAPTE</name>
<evidence type="ECO:0000313" key="7">
    <source>
        <dbReference type="Proteomes" id="UP000014760"/>
    </source>
</evidence>
<dbReference type="PANTHER" id="PTHR11339:SF373">
    <property type="entry name" value="VWFD DOMAIN-CONTAINING PROTEIN"/>
    <property type="match status" value="1"/>
</dbReference>
<evidence type="ECO:0000259" key="4">
    <source>
        <dbReference type="PROSITE" id="PS51233"/>
    </source>
</evidence>
<dbReference type="GO" id="GO:0005615">
    <property type="term" value="C:extracellular space"/>
    <property type="evidence" value="ECO:0007669"/>
    <property type="project" value="TreeGrafter"/>
</dbReference>
<dbReference type="InterPro" id="IPR001846">
    <property type="entry name" value="VWF_type-D"/>
</dbReference>
<dbReference type="Proteomes" id="UP000014760">
    <property type="component" value="Unassembled WGS sequence"/>
</dbReference>
<dbReference type="OrthoDB" id="5945029at2759"/>
<dbReference type="Pfam" id="PF00094">
    <property type="entry name" value="VWD"/>
    <property type="match status" value="1"/>
</dbReference>
<dbReference type="HOGENOM" id="CLU_1012820_0_0_1"/>
<keyword evidence="1" id="KW-1015">Disulfide bond</keyword>
<dbReference type="PROSITE" id="PS51233">
    <property type="entry name" value="VWFD"/>
    <property type="match status" value="1"/>
</dbReference>
<dbReference type="EMBL" id="AMQN01004709">
    <property type="status" value="NOT_ANNOTATED_CDS"/>
    <property type="molecule type" value="Genomic_DNA"/>
</dbReference>
<evidence type="ECO:0000313" key="6">
    <source>
        <dbReference type="EnsemblMetazoa" id="CapteP207562"/>
    </source>
</evidence>
<dbReference type="AlphaFoldDB" id="R7V8K8"/>
<dbReference type="STRING" id="283909.R7V8K8"/>
<evidence type="ECO:0000256" key="2">
    <source>
        <dbReference type="ARBA" id="ARBA00023180"/>
    </source>
</evidence>
<keyword evidence="3" id="KW-0732">Signal</keyword>
<evidence type="ECO:0000256" key="1">
    <source>
        <dbReference type="ARBA" id="ARBA00023157"/>
    </source>
</evidence>
<evidence type="ECO:0000256" key="3">
    <source>
        <dbReference type="SAM" id="SignalP"/>
    </source>
</evidence>
<protein>
    <recommendedName>
        <fullName evidence="4">VWFD domain-containing protein</fullName>
    </recommendedName>
</protein>
<reference evidence="5 7" key="2">
    <citation type="journal article" date="2013" name="Nature">
        <title>Insights into bilaterian evolution from three spiralian genomes.</title>
        <authorList>
            <person name="Simakov O."/>
            <person name="Marletaz F."/>
            <person name="Cho S.J."/>
            <person name="Edsinger-Gonzales E."/>
            <person name="Havlak P."/>
            <person name="Hellsten U."/>
            <person name="Kuo D.H."/>
            <person name="Larsson T."/>
            <person name="Lv J."/>
            <person name="Arendt D."/>
            <person name="Savage R."/>
            <person name="Osoegawa K."/>
            <person name="de Jong P."/>
            <person name="Grimwood J."/>
            <person name="Chapman J.A."/>
            <person name="Shapiro H."/>
            <person name="Aerts A."/>
            <person name="Otillar R.P."/>
            <person name="Terry A.Y."/>
            <person name="Boore J.L."/>
            <person name="Grigoriev I.V."/>
            <person name="Lindberg D.R."/>
            <person name="Seaver E.C."/>
            <person name="Weisblat D.A."/>
            <person name="Putnam N.H."/>
            <person name="Rokhsar D.S."/>
        </authorList>
    </citation>
    <scope>NUCLEOTIDE SEQUENCE</scope>
    <source>
        <strain evidence="5 7">I ESC-2004</strain>
    </source>
</reference>
<dbReference type="InterPro" id="IPR050780">
    <property type="entry name" value="Mucin_vWF_Thrombospondin_sf"/>
</dbReference>
<accession>R7V8K8</accession>
<feature type="domain" description="VWFD" evidence="4">
    <location>
        <begin position="37"/>
        <end position="278"/>
    </location>
</feature>